<keyword evidence="4" id="KW-1185">Reference proteome</keyword>
<dbReference type="InterPro" id="IPR034139">
    <property type="entry name" value="TOPRIM_OLD"/>
</dbReference>
<feature type="domain" description="OLD protein-like TOPRIM" evidence="2">
    <location>
        <begin position="407"/>
        <end position="470"/>
    </location>
</feature>
<dbReference type="Pfam" id="PF13175">
    <property type="entry name" value="AAA_15"/>
    <property type="match status" value="1"/>
</dbReference>
<dbReference type="CDD" id="cd01026">
    <property type="entry name" value="TOPRIM_OLD"/>
    <property type="match status" value="1"/>
</dbReference>
<dbReference type="SUPFAM" id="SSF52540">
    <property type="entry name" value="P-loop containing nucleoside triphosphate hydrolases"/>
    <property type="match status" value="1"/>
</dbReference>
<dbReference type="InterPro" id="IPR051396">
    <property type="entry name" value="Bact_Antivir_Def_Nuclease"/>
</dbReference>
<name>M8DSV9_9BACL</name>
<dbReference type="OrthoDB" id="308933at2"/>
<evidence type="ECO:0000259" key="1">
    <source>
        <dbReference type="Pfam" id="PF13175"/>
    </source>
</evidence>
<sequence>MQISKVKIRNFRSFGETETTIHLSKLTTLVGANSSGKTALIQALLKLFGMNPSDRTLARGDFHVPHFFNVDECKELELSIEVRIDLPELISHDKTIAKKSIPPFFNQLVVNSPGEVPYLRIRLSGKWIQGNTPEGEIEQHLHFITVAEGEDETNALVAVSPHQRSTIQMIYVPAIREPLTQLKNASGTILWRILNKIKWPENIDEQIKDKMKIVNDLFDGIEGVDQIKKIIQEEWEKFHRDFRYKTTNIEFNSTTLSSILKKIEVQFTPTQEPGVYTIDKLGDGLRSLFYLSLVSSLLKVEEKINGESSAAFTILAVEEPENHISPHLLGRVMDNLKTISSRENAQVLLSSHSTAIIKRIDPEDIYHLRIDSNNGSTIARKIELPLKADEAYTYIKEAVKAYPEIYFAKLVILGEGDSEEIILPKILEANGVIADDEGISIVPLGGRHVNHMWKLLHQLNIPHITLLDLDRERGGGGWGRIKYVLQQLLKNGHDRNELLGVTRNGKSHTITDDELEKFHERPLTEKHIETMQKLWISRLEKYNVFFSAPLDIDFLMLESFQGPYKQTVPRGPNLPDKNTNPEQYRQKLQNGVKTTLKNENSTGETYTEEQHELMVWYNTLFLGRSKPSTHIEALLALDKEHLIRNCPKVLNDLVLRVKTILEL</sequence>
<accession>M8DSV9</accession>
<dbReference type="InterPro" id="IPR041685">
    <property type="entry name" value="AAA_GajA/Old/RecF-like"/>
</dbReference>
<gene>
    <name evidence="3" type="ORF">I532_24577</name>
</gene>
<evidence type="ECO:0000259" key="2">
    <source>
        <dbReference type="Pfam" id="PF20469"/>
    </source>
</evidence>
<organism evidence="3 4">
    <name type="scientific">Brevibacillus borstelensis AK1</name>
    <dbReference type="NCBI Taxonomy" id="1300222"/>
    <lineage>
        <taxon>Bacteria</taxon>
        <taxon>Bacillati</taxon>
        <taxon>Bacillota</taxon>
        <taxon>Bacilli</taxon>
        <taxon>Bacillales</taxon>
        <taxon>Paenibacillaceae</taxon>
        <taxon>Brevibacillus</taxon>
    </lineage>
</organism>
<dbReference type="Gene3D" id="3.40.50.300">
    <property type="entry name" value="P-loop containing nucleotide triphosphate hydrolases"/>
    <property type="match status" value="1"/>
</dbReference>
<comment type="caution">
    <text evidence="3">The sequence shown here is derived from an EMBL/GenBank/DDBJ whole genome shotgun (WGS) entry which is preliminary data.</text>
</comment>
<dbReference type="RefSeq" id="WP_003392939.1">
    <property type="nucleotide sequence ID" value="NZ_APBN01000023.1"/>
</dbReference>
<protein>
    <submittedName>
        <fullName evidence="3">Uncharacterized protein</fullName>
    </submittedName>
</protein>
<dbReference type="AlphaFoldDB" id="M8DSV9"/>
<dbReference type="STRING" id="1300222.I532_24577"/>
<reference evidence="3 4" key="1">
    <citation type="submission" date="2013-03" db="EMBL/GenBank/DDBJ databases">
        <title>Assembly of a new bacterial strain Brevibacillus borstelensis AK1.</title>
        <authorList>
            <person name="Rajan I."/>
            <person name="PoliReddy D."/>
            <person name="Sugumar T."/>
            <person name="Rathinam K."/>
            <person name="Alqarawi S."/>
            <person name="Khalil A.B."/>
            <person name="Sivakumar N."/>
        </authorList>
    </citation>
    <scope>NUCLEOTIDE SEQUENCE [LARGE SCALE GENOMIC DNA]</scope>
    <source>
        <strain evidence="3 4">AK1</strain>
    </source>
</reference>
<proteinExistence type="predicted"/>
<dbReference type="PANTHER" id="PTHR43581:SF4">
    <property type="entry name" value="ATP_GTP PHOSPHATASE"/>
    <property type="match status" value="1"/>
</dbReference>
<dbReference type="Proteomes" id="UP000012081">
    <property type="component" value="Unassembled WGS sequence"/>
</dbReference>
<dbReference type="PANTHER" id="PTHR43581">
    <property type="entry name" value="ATP/GTP PHOSPHATASE"/>
    <property type="match status" value="1"/>
</dbReference>
<dbReference type="EMBL" id="APBN01000023">
    <property type="protein sequence ID" value="EMT50021.1"/>
    <property type="molecule type" value="Genomic_DNA"/>
</dbReference>
<dbReference type="PATRIC" id="fig|1300222.3.peg.5164"/>
<evidence type="ECO:0000313" key="4">
    <source>
        <dbReference type="Proteomes" id="UP000012081"/>
    </source>
</evidence>
<dbReference type="Pfam" id="PF20469">
    <property type="entry name" value="OLD-like_TOPRIM"/>
    <property type="match status" value="1"/>
</dbReference>
<feature type="domain" description="Endonuclease GajA/Old nuclease/RecF-like AAA" evidence="1">
    <location>
        <begin position="1"/>
        <end position="357"/>
    </location>
</feature>
<dbReference type="InterPro" id="IPR027417">
    <property type="entry name" value="P-loop_NTPase"/>
</dbReference>
<evidence type="ECO:0000313" key="3">
    <source>
        <dbReference type="EMBL" id="EMT50021.1"/>
    </source>
</evidence>